<organism evidence="1 2">
    <name type="scientific">Corchorus capsularis</name>
    <name type="common">Jute</name>
    <dbReference type="NCBI Taxonomy" id="210143"/>
    <lineage>
        <taxon>Eukaryota</taxon>
        <taxon>Viridiplantae</taxon>
        <taxon>Streptophyta</taxon>
        <taxon>Embryophyta</taxon>
        <taxon>Tracheophyta</taxon>
        <taxon>Spermatophyta</taxon>
        <taxon>Magnoliopsida</taxon>
        <taxon>eudicotyledons</taxon>
        <taxon>Gunneridae</taxon>
        <taxon>Pentapetalae</taxon>
        <taxon>rosids</taxon>
        <taxon>malvids</taxon>
        <taxon>Malvales</taxon>
        <taxon>Malvaceae</taxon>
        <taxon>Grewioideae</taxon>
        <taxon>Apeibeae</taxon>
        <taxon>Corchorus</taxon>
    </lineage>
</organism>
<proteinExistence type="predicted"/>
<protein>
    <submittedName>
        <fullName evidence="1">Uncharacterized protein</fullName>
    </submittedName>
</protein>
<reference evidence="1 2" key="1">
    <citation type="submission" date="2013-09" db="EMBL/GenBank/DDBJ databases">
        <title>Corchorus capsularis genome sequencing.</title>
        <authorList>
            <person name="Alam M."/>
            <person name="Haque M.S."/>
            <person name="Islam M.S."/>
            <person name="Emdad E.M."/>
            <person name="Islam M.M."/>
            <person name="Ahmed B."/>
            <person name="Halim A."/>
            <person name="Hossen Q.M.M."/>
            <person name="Hossain M.Z."/>
            <person name="Ahmed R."/>
            <person name="Khan M.M."/>
            <person name="Islam R."/>
            <person name="Rashid M.M."/>
            <person name="Khan S.A."/>
            <person name="Rahman M.S."/>
            <person name="Alam M."/>
        </authorList>
    </citation>
    <scope>NUCLEOTIDE SEQUENCE [LARGE SCALE GENOMIC DNA]</scope>
    <source>
        <strain evidence="2">cv. CVL-1</strain>
        <tissue evidence="1">Whole seedling</tissue>
    </source>
</reference>
<evidence type="ECO:0000313" key="2">
    <source>
        <dbReference type="Proteomes" id="UP000188268"/>
    </source>
</evidence>
<dbReference type="Proteomes" id="UP000188268">
    <property type="component" value="Unassembled WGS sequence"/>
</dbReference>
<gene>
    <name evidence="1" type="ORF">CCACVL1_22068</name>
</gene>
<dbReference type="Gramene" id="OMO64063">
    <property type="protein sequence ID" value="OMO64063"/>
    <property type="gene ID" value="CCACVL1_22068"/>
</dbReference>
<accession>A0A1R3H137</accession>
<dbReference type="AlphaFoldDB" id="A0A1R3H137"/>
<keyword evidence="2" id="KW-1185">Reference proteome</keyword>
<sequence>MAEDEDEEKEENVEEIWRKRLKIEICEHV</sequence>
<name>A0A1R3H137_COCAP</name>
<comment type="caution">
    <text evidence="1">The sequence shown here is derived from an EMBL/GenBank/DDBJ whole genome shotgun (WGS) entry which is preliminary data.</text>
</comment>
<dbReference type="EMBL" id="AWWV01012847">
    <property type="protein sequence ID" value="OMO64063.1"/>
    <property type="molecule type" value="Genomic_DNA"/>
</dbReference>
<evidence type="ECO:0000313" key="1">
    <source>
        <dbReference type="EMBL" id="OMO64063.1"/>
    </source>
</evidence>